<evidence type="ECO:0000313" key="1">
    <source>
        <dbReference type="EMBL" id="KAI4461596.1"/>
    </source>
</evidence>
<dbReference type="EMBL" id="CM043019">
    <property type="protein sequence ID" value="KAI4461596.1"/>
    <property type="molecule type" value="Genomic_DNA"/>
</dbReference>
<accession>A0ACB9T454</accession>
<comment type="caution">
    <text evidence="1">The sequence shown here is derived from an EMBL/GenBank/DDBJ whole genome shotgun (WGS) entry which is preliminary data.</text>
</comment>
<dbReference type="Proteomes" id="UP001056778">
    <property type="component" value="Chromosome 5"/>
</dbReference>
<keyword evidence="2" id="KW-1185">Reference proteome</keyword>
<organism evidence="1 2">
    <name type="scientific">Holotrichia oblita</name>
    <name type="common">Chafer beetle</name>
    <dbReference type="NCBI Taxonomy" id="644536"/>
    <lineage>
        <taxon>Eukaryota</taxon>
        <taxon>Metazoa</taxon>
        <taxon>Ecdysozoa</taxon>
        <taxon>Arthropoda</taxon>
        <taxon>Hexapoda</taxon>
        <taxon>Insecta</taxon>
        <taxon>Pterygota</taxon>
        <taxon>Neoptera</taxon>
        <taxon>Endopterygota</taxon>
        <taxon>Coleoptera</taxon>
        <taxon>Polyphaga</taxon>
        <taxon>Scarabaeiformia</taxon>
        <taxon>Scarabaeidae</taxon>
        <taxon>Melolonthinae</taxon>
        <taxon>Holotrichia</taxon>
    </lineage>
</organism>
<sequence length="114" mass="13443">MVFTTAHKTYMIEAYFRTGVQVNGIWQYRQRVCLDNFREQFPDLAVLEQDFYMWLAHSVGVFCETGSVTHKKGAGRPSIRTEELIIDVRNRMEQDPTKSLRHLSQEMEFLMKHA</sequence>
<evidence type="ECO:0000313" key="2">
    <source>
        <dbReference type="Proteomes" id="UP001056778"/>
    </source>
</evidence>
<proteinExistence type="predicted"/>
<protein>
    <submittedName>
        <fullName evidence="1">L1 transposable element-related</fullName>
    </submittedName>
</protein>
<name>A0ACB9T454_HOLOL</name>
<reference evidence="1" key="1">
    <citation type="submission" date="2022-04" db="EMBL/GenBank/DDBJ databases">
        <title>Chromosome-scale genome assembly of Holotrichia oblita Faldermann.</title>
        <authorList>
            <person name="Rongchong L."/>
        </authorList>
    </citation>
    <scope>NUCLEOTIDE SEQUENCE</scope>
    <source>
        <strain evidence="1">81SQS9</strain>
    </source>
</reference>
<gene>
    <name evidence="1" type="ORF">MML48_5g00010882</name>
</gene>